<dbReference type="Pfam" id="PF22668">
    <property type="entry name" value="DUF7009"/>
    <property type="match status" value="1"/>
</dbReference>
<dbReference type="RefSeq" id="WP_014020580.1">
    <property type="nucleotide sequence ID" value="NC_015914.1"/>
</dbReference>
<dbReference type="AlphaFoldDB" id="G0IW67"/>
<proteinExistence type="predicted"/>
<dbReference type="STRING" id="880070.Cycma_2548"/>
<dbReference type="EMBL" id="CP002955">
    <property type="protein sequence ID" value="AEL26287.1"/>
    <property type="molecule type" value="Genomic_DNA"/>
</dbReference>
<evidence type="ECO:0000313" key="2">
    <source>
        <dbReference type="Proteomes" id="UP000001635"/>
    </source>
</evidence>
<dbReference type="HOGENOM" id="CLU_162613_0_0_10"/>
<organism evidence="1 2">
    <name type="scientific">Cyclobacterium marinum (strain ATCC 25205 / DSM 745 / LMG 13164 / NCIMB 1802)</name>
    <name type="common">Flectobacillus marinus</name>
    <dbReference type="NCBI Taxonomy" id="880070"/>
    <lineage>
        <taxon>Bacteria</taxon>
        <taxon>Pseudomonadati</taxon>
        <taxon>Bacteroidota</taxon>
        <taxon>Cytophagia</taxon>
        <taxon>Cytophagales</taxon>
        <taxon>Cyclobacteriaceae</taxon>
        <taxon>Cyclobacterium</taxon>
    </lineage>
</organism>
<dbReference type="eggNOG" id="ENOG503316Y">
    <property type="taxonomic scope" value="Bacteria"/>
</dbReference>
<reference evidence="2" key="1">
    <citation type="submission" date="2011-07" db="EMBL/GenBank/DDBJ databases">
        <title>The complete genome of Cyclobacterium marinum DSM 745.</title>
        <authorList>
            <person name="Lucas S."/>
            <person name="Han J."/>
            <person name="Lapidus A."/>
            <person name="Bruce D."/>
            <person name="Goodwin L."/>
            <person name="Pitluck S."/>
            <person name="Peters L."/>
            <person name="Kyrpides N."/>
            <person name="Mavromatis K."/>
            <person name="Ivanova N."/>
            <person name="Ovchinnikova G."/>
            <person name="Chertkov O."/>
            <person name="Detter J.C."/>
            <person name="Tapia R."/>
            <person name="Han C."/>
            <person name="Land M."/>
            <person name="Hauser L."/>
            <person name="Markowitz V."/>
            <person name="Cheng J.-F."/>
            <person name="Hugenholtz P."/>
            <person name="Woyke T."/>
            <person name="Wu D."/>
            <person name="Tindall B."/>
            <person name="Schuetze A."/>
            <person name="Brambilla E."/>
            <person name="Klenk H.-P."/>
            <person name="Eisen J.A."/>
        </authorList>
    </citation>
    <scope>NUCLEOTIDE SEQUENCE [LARGE SCALE GENOMIC DNA]</scope>
    <source>
        <strain evidence="2">ATCC 25205 / DSM 745 / LMG 13164 / NCIMB 1802</strain>
    </source>
</reference>
<gene>
    <name evidence="1" type="ordered locus">Cycma_2548</name>
</gene>
<sequence length="123" mass="14092">MKIRIHNNTIRLRLSMSEVEQLSEKNEIKEELKFPSPYPSFIYNLKASAKEKFLSLTFAEGEISISLPLSEVKDWANTEQIGIAKTQSLEDGINLQLLVEKDFQCLHKRPGENETDNFPNPQA</sequence>
<accession>G0IW67</accession>
<dbReference type="InterPro" id="IPR053825">
    <property type="entry name" value="DUF7009"/>
</dbReference>
<name>G0IW67_CYCMS</name>
<dbReference type="OrthoDB" id="7060517at2"/>
<dbReference type="KEGG" id="cmr:Cycma_2548"/>
<keyword evidence="2" id="KW-1185">Reference proteome</keyword>
<evidence type="ECO:0000313" key="1">
    <source>
        <dbReference type="EMBL" id="AEL26287.1"/>
    </source>
</evidence>
<dbReference type="Proteomes" id="UP000001635">
    <property type="component" value="Chromosome"/>
</dbReference>
<protein>
    <submittedName>
        <fullName evidence="1">Uncharacterized protein</fullName>
    </submittedName>
</protein>